<evidence type="ECO:0000259" key="5">
    <source>
        <dbReference type="Pfam" id="PF14420"/>
    </source>
</evidence>
<evidence type="ECO:0000256" key="1">
    <source>
        <dbReference type="ARBA" id="ARBA00022737"/>
    </source>
</evidence>
<evidence type="ECO:0000313" key="7">
    <source>
        <dbReference type="Proteomes" id="UP000297716"/>
    </source>
</evidence>
<feature type="compositionally biased region" description="Basic and acidic residues" evidence="4">
    <location>
        <begin position="1237"/>
        <end position="1250"/>
    </location>
</feature>
<dbReference type="OrthoDB" id="539213at2759"/>
<dbReference type="SUPFAM" id="SSF48403">
    <property type="entry name" value="Ankyrin repeat"/>
    <property type="match status" value="3"/>
</dbReference>
<sequence length="1304" mass="147179">MASDDWEQHKLRIVLMYSIERQSLQHIVSYMKEHHNFDKKPNQYEYRLKTWGIKKNAPKDVWPYVAHRIQKRKQKGKRSKVMLYGVAVPEERLRKETQRCTNIPTALEFGTRLPSPRAPEGEIVHIRSPSVIEFDYLWPETLPWFQFEHNVLSILQQRSDLLNVVLTASGSNTTGLRYPKYESFLSLFSMSEDAFMLRKAVLRYSKLIPKNYRDGNQETKALMSTQDSSSIAIDMLKVIFFRLSNNIYQFPNPDARHPHDQFVLQLVNTLSHSNPEIMSSLLSDRCRTSNAIKEAIYKSAIREKSYAIAARLLESGVNPNMPVQFDYTRYYDLQRGQMQIGLTCHKAAPRGIEIAAITTDNHLCEILLRAGANANTSSEDDPSPLALIGFDRKAKFDDTLKFAHLLIKYGAKVNPPNTLCQHGNAKEFSPLEAAIARQDNLLADFLIEQAANKILYDYSQLFCECQIGQRQWSSSLSPSGRRCSPLLIAIVSDNNEMTERLLQPILSQPTQVSLSFIRDLFITSCLAGDSTTVSKLLPSLDIDLDENWVDGITPLVATAWNPDVTIAKMLLMVGANIGPKQRGKSRERDVQISVPTPIHVAAFYGNTELVQILIDRGASCNVRYTLPKEGYGHDVFFHLPRGLLSPLHLALRRKNIETVTLLLPHSEITGDELAQAINLGNQTIILELLARGADVLFTSPDGTTVLEAAVENNNIEIVNLFFTSGGKYRSPALYKATKLAVKSEDHFLVKMLTDCRPAGPIDSHEASCLVLALQVSEWDLADHLLSSFAPGPSQSFYSYNSRNFSVHIYNDPDHRGYGTTPPLWAAYLSNNVHIIKKMIQQGYAFQNDDKKSFGESLSHNSKRLNSTRALFLSMGQPESMNLIGRQMLIFCAIKSCDIQRTREYIKFVDSLEFSTGLNDHWRQTPLALAVTMNHSELVNELIDAGANVEYRSNRNSPLQLAAQFGYVEMANLLMDRGANVNRPAHFRFGATALQESIIYGHIGLAKIFIERGADINALPAKDNGRTALEGAAEHGRLDSVQLLLEMGANLRDKMRIYYVRSVWFAASEGHYAIADFLKEYGRWTKEDQVLYDQLGTLHESHFRYDQESNHWHIRHMRQRNSDAYSIGSSGESVSVEDSTSNDASDEAEDVIDGSYERSALYRESEQATEDWLRSVVDTFDESANFDVMQEEEASNHLALPLRVSNRVITEQNSPQQVDENEESATVESVEFDWEQELSGHQDNAESEHTAGEQQYRASGEQESDLQASLVPEIVNEQAITTSMGFIPWGDPFFGADELENVWDI</sequence>
<feature type="domain" description="Clr5" evidence="5">
    <location>
        <begin position="3"/>
        <end position="55"/>
    </location>
</feature>
<feature type="repeat" description="ANK" evidence="3">
    <location>
        <begin position="921"/>
        <end position="953"/>
    </location>
</feature>
<gene>
    <name evidence="6" type="ORF">E0Z10_g7206</name>
</gene>
<dbReference type="STRING" id="37992.A0A4Z0YQY7"/>
<keyword evidence="2 3" id="KW-0040">ANK repeat</keyword>
<dbReference type="InterPro" id="IPR036770">
    <property type="entry name" value="Ankyrin_rpt-contain_sf"/>
</dbReference>
<feature type="repeat" description="ANK" evidence="3">
    <location>
        <begin position="1023"/>
        <end position="1055"/>
    </location>
</feature>
<protein>
    <recommendedName>
        <fullName evidence="5">Clr5 domain-containing protein</fullName>
    </recommendedName>
</protein>
<dbReference type="PANTHER" id="PTHR24198:SF165">
    <property type="entry name" value="ANKYRIN REPEAT-CONTAINING PROTEIN-RELATED"/>
    <property type="match status" value="1"/>
</dbReference>
<dbReference type="Proteomes" id="UP000297716">
    <property type="component" value="Unassembled WGS sequence"/>
</dbReference>
<dbReference type="EMBL" id="SKBN01000162">
    <property type="protein sequence ID" value="TGJ81565.1"/>
    <property type="molecule type" value="Genomic_DNA"/>
</dbReference>
<keyword evidence="1" id="KW-0677">Repeat</keyword>
<evidence type="ECO:0000256" key="2">
    <source>
        <dbReference type="ARBA" id="ARBA00023043"/>
    </source>
</evidence>
<dbReference type="Pfam" id="PF14420">
    <property type="entry name" value="Clr5"/>
    <property type="match status" value="1"/>
</dbReference>
<dbReference type="PROSITE" id="PS50297">
    <property type="entry name" value="ANK_REP_REGION"/>
    <property type="match status" value="5"/>
</dbReference>
<reference evidence="6 7" key="1">
    <citation type="submission" date="2019-03" db="EMBL/GenBank/DDBJ databases">
        <title>Draft genome sequence of Xylaria hypoxylon DSM 108379, a ubiquitous saprotrophic-parasitic fungi on hardwood.</title>
        <authorList>
            <person name="Buettner E."/>
            <person name="Leonhardt S."/>
            <person name="Gebauer A.M."/>
            <person name="Liers C."/>
            <person name="Hofrichter M."/>
            <person name="Kellner H."/>
        </authorList>
    </citation>
    <scope>NUCLEOTIDE SEQUENCE [LARGE SCALE GENOMIC DNA]</scope>
    <source>
        <strain evidence="6 7">DSM 108379</strain>
    </source>
</reference>
<comment type="caution">
    <text evidence="6">The sequence shown here is derived from an EMBL/GenBank/DDBJ whole genome shotgun (WGS) entry which is preliminary data.</text>
</comment>
<name>A0A4Z0YQY7_9PEZI</name>
<dbReference type="InterPro" id="IPR002110">
    <property type="entry name" value="Ankyrin_rpt"/>
</dbReference>
<dbReference type="Pfam" id="PF12796">
    <property type="entry name" value="Ank_2"/>
    <property type="match status" value="3"/>
</dbReference>
<feature type="repeat" description="ANK" evidence="3">
    <location>
        <begin position="953"/>
        <end position="985"/>
    </location>
</feature>
<evidence type="ECO:0000313" key="6">
    <source>
        <dbReference type="EMBL" id="TGJ81565.1"/>
    </source>
</evidence>
<dbReference type="Gene3D" id="1.25.40.20">
    <property type="entry name" value="Ankyrin repeat-containing domain"/>
    <property type="match status" value="4"/>
</dbReference>
<dbReference type="PROSITE" id="PS50088">
    <property type="entry name" value="ANK_REPEAT"/>
    <property type="match status" value="6"/>
</dbReference>
<dbReference type="SMART" id="SM00248">
    <property type="entry name" value="ANK"/>
    <property type="match status" value="13"/>
</dbReference>
<feature type="repeat" description="ANK" evidence="3">
    <location>
        <begin position="550"/>
        <end position="582"/>
    </location>
</feature>
<accession>A0A4Z0YQY7</accession>
<feature type="repeat" description="ANK" evidence="3">
    <location>
        <begin position="988"/>
        <end position="1020"/>
    </location>
</feature>
<dbReference type="InterPro" id="IPR025676">
    <property type="entry name" value="Clr5_dom"/>
</dbReference>
<evidence type="ECO:0000256" key="3">
    <source>
        <dbReference type="PROSITE-ProRule" id="PRU00023"/>
    </source>
</evidence>
<keyword evidence="7" id="KW-1185">Reference proteome</keyword>
<dbReference type="PANTHER" id="PTHR24198">
    <property type="entry name" value="ANKYRIN REPEAT AND PROTEIN KINASE DOMAIN-CONTAINING PROTEIN"/>
    <property type="match status" value="1"/>
</dbReference>
<proteinExistence type="predicted"/>
<feature type="compositionally biased region" description="Low complexity" evidence="4">
    <location>
        <begin position="1125"/>
        <end position="1140"/>
    </location>
</feature>
<organism evidence="6 7">
    <name type="scientific">Xylaria hypoxylon</name>
    <dbReference type="NCBI Taxonomy" id="37992"/>
    <lineage>
        <taxon>Eukaryota</taxon>
        <taxon>Fungi</taxon>
        <taxon>Dikarya</taxon>
        <taxon>Ascomycota</taxon>
        <taxon>Pezizomycotina</taxon>
        <taxon>Sordariomycetes</taxon>
        <taxon>Xylariomycetidae</taxon>
        <taxon>Xylariales</taxon>
        <taxon>Xylariaceae</taxon>
        <taxon>Xylaria</taxon>
    </lineage>
</organism>
<feature type="region of interest" description="Disordered" evidence="4">
    <location>
        <begin position="1236"/>
        <end position="1265"/>
    </location>
</feature>
<feature type="region of interest" description="Disordered" evidence="4">
    <location>
        <begin position="1122"/>
        <end position="1151"/>
    </location>
</feature>
<feature type="repeat" description="ANK" evidence="3">
    <location>
        <begin position="593"/>
        <end position="625"/>
    </location>
</feature>
<evidence type="ECO:0000256" key="4">
    <source>
        <dbReference type="SAM" id="MobiDB-lite"/>
    </source>
</evidence>